<reference evidence="1 2" key="1">
    <citation type="submission" date="2024-04" db="EMBL/GenBank/DDBJ databases">
        <authorList>
            <person name="Waldvogel A.-M."/>
            <person name="Schoenle A."/>
        </authorList>
    </citation>
    <scope>NUCLEOTIDE SEQUENCE [LARGE SCALE GENOMIC DNA]</scope>
</reference>
<dbReference type="AlphaFoldDB" id="A0AAV2K7Q9"/>
<evidence type="ECO:0008006" key="3">
    <source>
        <dbReference type="Google" id="ProtNLM"/>
    </source>
</evidence>
<accession>A0AAV2K7Q9</accession>
<name>A0AAV2K7Q9_KNICA</name>
<keyword evidence="2" id="KW-1185">Reference proteome</keyword>
<organism evidence="1 2">
    <name type="scientific">Knipowitschia caucasica</name>
    <name type="common">Caucasian dwarf goby</name>
    <name type="synonym">Pomatoschistus caucasicus</name>
    <dbReference type="NCBI Taxonomy" id="637954"/>
    <lineage>
        <taxon>Eukaryota</taxon>
        <taxon>Metazoa</taxon>
        <taxon>Chordata</taxon>
        <taxon>Craniata</taxon>
        <taxon>Vertebrata</taxon>
        <taxon>Euteleostomi</taxon>
        <taxon>Actinopterygii</taxon>
        <taxon>Neopterygii</taxon>
        <taxon>Teleostei</taxon>
        <taxon>Neoteleostei</taxon>
        <taxon>Acanthomorphata</taxon>
        <taxon>Gobiaria</taxon>
        <taxon>Gobiiformes</taxon>
        <taxon>Gobioidei</taxon>
        <taxon>Gobiidae</taxon>
        <taxon>Gobiinae</taxon>
        <taxon>Knipowitschia</taxon>
    </lineage>
</organism>
<gene>
    <name evidence="1" type="ORF">KC01_LOCUS14320</name>
</gene>
<dbReference type="Proteomes" id="UP001497482">
    <property type="component" value="Chromosome 16"/>
</dbReference>
<proteinExistence type="predicted"/>
<protein>
    <recommendedName>
        <fullName evidence="3">Beta-lactamase-related domain-containing protein</fullName>
    </recommendedName>
</protein>
<dbReference type="EMBL" id="OZ035838">
    <property type="protein sequence ID" value="CAL1583909.1"/>
    <property type="molecule type" value="Genomic_DNA"/>
</dbReference>
<sequence length="128" mass="13815">MTLSPRRWSLVKRQYEAGLPATGAPHSGPVSLSRGLFTGYSADAGFGAMMELMAVMMLEDNRPRRCAHAHSISCAAHAPHTQFSCTAGGYGAQRTLDLNYDPGNIVVLLHLFSAPAHTQIHSSYSQND</sequence>
<evidence type="ECO:0000313" key="1">
    <source>
        <dbReference type="EMBL" id="CAL1583909.1"/>
    </source>
</evidence>
<evidence type="ECO:0000313" key="2">
    <source>
        <dbReference type="Proteomes" id="UP001497482"/>
    </source>
</evidence>